<feature type="region of interest" description="Disordered" evidence="6">
    <location>
        <begin position="68"/>
        <end position="138"/>
    </location>
</feature>
<sequence>MAPMKNNSSNNLSSNYGEAVARQANVLASCYVVDPSASLKGMHYCTTVAAGAEWPTIPSDKSPLAAITSNNELALKPKAKKRSASSTRRNTATSRRGGQHSRSGKNVEGNMAGNGSVLTGVQTPPTPPDEYFTPPSSYSSSVGSHTIEGAAGLCGWMEFWDYVGGASFRAFIADDGEERSLFAFFDSGLIGRDLKQALIGLIELADPLECSRVVICMERSIPEDDAKALMRSLQWVGFELTTLDHWSGDVDTTSNKWLFMGMEV</sequence>
<dbReference type="PANTHER" id="PTHR10279">
    <property type="entry name" value="ORNITHINE DECARBOXYLASE ANTIZYME"/>
    <property type="match status" value="1"/>
</dbReference>
<feature type="compositionally biased region" description="Low complexity" evidence="6">
    <location>
        <begin position="129"/>
        <end position="138"/>
    </location>
</feature>
<dbReference type="InterPro" id="IPR038581">
    <property type="entry name" value="ODC_AZ_sf"/>
</dbReference>
<evidence type="ECO:0000256" key="6">
    <source>
        <dbReference type="SAM" id="MobiDB-lite"/>
    </source>
</evidence>
<accession>A0ABR1WMZ5</accession>
<dbReference type="PANTHER" id="PTHR10279:SF10">
    <property type="entry name" value="ORNITHINE DECARBOXYLASE ANTIZYME"/>
    <property type="match status" value="1"/>
</dbReference>
<evidence type="ECO:0000313" key="7">
    <source>
        <dbReference type="EMBL" id="KAK8084803.1"/>
    </source>
</evidence>
<keyword evidence="5" id="KW-0688">Ribosomal frameshifting</keyword>
<keyword evidence="8" id="KW-1185">Reference proteome</keyword>
<gene>
    <name evidence="7" type="ORF">PG997_006074</name>
</gene>
<feature type="compositionally biased region" description="Low complexity" evidence="6">
    <location>
        <begin position="84"/>
        <end position="96"/>
    </location>
</feature>
<protein>
    <recommendedName>
        <fullName evidence="4">Ornithine decarboxylase antizyme</fullName>
    </recommendedName>
</protein>
<dbReference type="SUPFAM" id="SSF55729">
    <property type="entry name" value="Acyl-CoA N-acyltransferases (Nat)"/>
    <property type="match status" value="1"/>
</dbReference>
<reference evidence="7 8" key="1">
    <citation type="submission" date="2023-01" db="EMBL/GenBank/DDBJ databases">
        <title>Analysis of 21 Apiospora genomes using comparative genomics revels a genus with tremendous synthesis potential of carbohydrate active enzymes and secondary metabolites.</title>
        <authorList>
            <person name="Sorensen T."/>
        </authorList>
    </citation>
    <scope>NUCLEOTIDE SEQUENCE [LARGE SCALE GENOMIC DNA]</scope>
    <source>
        <strain evidence="7 8">CBS 114990</strain>
    </source>
</reference>
<comment type="caution">
    <text evidence="7">The sequence shown here is derived from an EMBL/GenBank/DDBJ whole genome shotgun (WGS) entry which is preliminary data.</text>
</comment>
<organism evidence="7 8">
    <name type="scientific">Apiospora hydei</name>
    <dbReference type="NCBI Taxonomy" id="1337664"/>
    <lineage>
        <taxon>Eukaryota</taxon>
        <taxon>Fungi</taxon>
        <taxon>Dikarya</taxon>
        <taxon>Ascomycota</taxon>
        <taxon>Pezizomycotina</taxon>
        <taxon>Sordariomycetes</taxon>
        <taxon>Xylariomycetidae</taxon>
        <taxon>Amphisphaeriales</taxon>
        <taxon>Apiosporaceae</taxon>
        <taxon>Apiospora</taxon>
    </lineage>
</organism>
<evidence type="ECO:0000256" key="2">
    <source>
        <dbReference type="ARBA" id="ARBA00008796"/>
    </source>
</evidence>
<dbReference type="GeneID" id="92043449"/>
<comment type="subunit">
    <text evidence="3">Interacts with ODC and thereby sterically blocks ODC homodimerization.</text>
</comment>
<dbReference type="InterPro" id="IPR016181">
    <property type="entry name" value="Acyl_CoA_acyltransferase"/>
</dbReference>
<name>A0ABR1WMZ5_9PEZI</name>
<dbReference type="Proteomes" id="UP001433268">
    <property type="component" value="Unassembled WGS sequence"/>
</dbReference>
<dbReference type="RefSeq" id="XP_066669312.1">
    <property type="nucleotide sequence ID" value="XM_066810389.1"/>
</dbReference>
<proteinExistence type="inferred from homology"/>
<dbReference type="InterPro" id="IPR002993">
    <property type="entry name" value="ODC_AZ"/>
</dbReference>
<comment type="function">
    <text evidence="1">Ornithine decarboxylase (ODC) antizyme protein that negatively regulates ODC activity and intracellular polyamine biosynthesis in response to increased intracellular polyamine levels. Binds to ODC monomers, inhibiting the assembly of the functional ODC homodimer, and targets the monomers for ubiquitin-independent proteolytic destruction by the 26S proteasome.</text>
</comment>
<dbReference type="Pfam" id="PF02100">
    <property type="entry name" value="ODC_AZ"/>
    <property type="match status" value="1"/>
</dbReference>
<evidence type="ECO:0000256" key="5">
    <source>
        <dbReference type="ARBA" id="ARBA00022758"/>
    </source>
</evidence>
<dbReference type="EMBL" id="JAQQWN010000005">
    <property type="protein sequence ID" value="KAK8084803.1"/>
    <property type="molecule type" value="Genomic_DNA"/>
</dbReference>
<dbReference type="Gene3D" id="3.40.630.60">
    <property type="match status" value="1"/>
</dbReference>
<comment type="similarity">
    <text evidence="2">Belongs to the ODC antizyme family.</text>
</comment>
<evidence type="ECO:0000256" key="4">
    <source>
        <dbReference type="ARBA" id="ARBA00017712"/>
    </source>
</evidence>
<evidence type="ECO:0000256" key="1">
    <source>
        <dbReference type="ARBA" id="ARBA00002307"/>
    </source>
</evidence>
<evidence type="ECO:0000256" key="3">
    <source>
        <dbReference type="ARBA" id="ARBA00011486"/>
    </source>
</evidence>
<evidence type="ECO:0000313" key="8">
    <source>
        <dbReference type="Proteomes" id="UP001433268"/>
    </source>
</evidence>